<keyword evidence="1" id="KW-1133">Transmembrane helix</keyword>
<evidence type="ECO:0000313" key="2">
    <source>
        <dbReference type="EMBL" id="MBB6677046.1"/>
    </source>
</evidence>
<gene>
    <name evidence="2" type="ORF">H4Q31_06845</name>
</gene>
<reference evidence="2 3" key="1">
    <citation type="submission" date="2020-08" db="EMBL/GenBank/DDBJ databases">
        <title>Cohnella phylogeny.</title>
        <authorList>
            <person name="Dunlap C."/>
        </authorList>
    </citation>
    <scope>NUCLEOTIDE SEQUENCE [LARGE SCALE GENOMIC DNA]</scope>
    <source>
        <strain evidence="2 3">DSM 103658</strain>
    </source>
</reference>
<name>A0A841TAF3_9BACL</name>
<organism evidence="2 3">
    <name type="scientific">Cohnella lubricantis</name>
    <dbReference type="NCBI Taxonomy" id="2163172"/>
    <lineage>
        <taxon>Bacteria</taxon>
        <taxon>Bacillati</taxon>
        <taxon>Bacillota</taxon>
        <taxon>Bacilli</taxon>
        <taxon>Bacillales</taxon>
        <taxon>Paenibacillaceae</taxon>
        <taxon>Cohnella</taxon>
    </lineage>
</organism>
<dbReference type="Gene3D" id="2.40.50.120">
    <property type="match status" value="1"/>
</dbReference>
<dbReference type="RefSeq" id="WP_185178335.1">
    <property type="nucleotide sequence ID" value="NZ_CBCSEP010000021.1"/>
</dbReference>
<accession>A0A841TAF3</accession>
<evidence type="ECO:0000313" key="3">
    <source>
        <dbReference type="Proteomes" id="UP000574133"/>
    </source>
</evidence>
<comment type="caution">
    <text evidence="2">The sequence shown here is derived from an EMBL/GenBank/DDBJ whole genome shotgun (WGS) entry which is preliminary data.</text>
</comment>
<dbReference type="Proteomes" id="UP000574133">
    <property type="component" value="Unassembled WGS sequence"/>
</dbReference>
<sequence>MKRTSLIMLMLLVVLSGIVSLPNGKASACSCVGGDAKERLERASAVFVGQVVDRGGRESFEHGDLREYTFRVEQAWKGVSGSPMTVYSYDNGEAACGYTFKEGETYLVFSYSNEEGDQLQTNLCSGNVPISEAGADLELLGAGIAIDHDTSAPIYGDSKSSSSSLTLMGGAALILVILALIVWRRRSTHRR</sequence>
<dbReference type="AlphaFoldDB" id="A0A841TAF3"/>
<keyword evidence="1" id="KW-0812">Transmembrane</keyword>
<dbReference type="InterPro" id="IPR008993">
    <property type="entry name" value="TIMP-like_OB-fold"/>
</dbReference>
<evidence type="ECO:0000256" key="1">
    <source>
        <dbReference type="SAM" id="Phobius"/>
    </source>
</evidence>
<keyword evidence="3" id="KW-1185">Reference proteome</keyword>
<proteinExistence type="predicted"/>
<dbReference type="SUPFAM" id="SSF50242">
    <property type="entry name" value="TIMP-like"/>
    <property type="match status" value="1"/>
</dbReference>
<protein>
    <recommendedName>
        <fullName evidence="4">Tissue inhibitor of metalloproteinase</fullName>
    </recommendedName>
</protein>
<feature type="transmembrane region" description="Helical" evidence="1">
    <location>
        <begin position="165"/>
        <end position="183"/>
    </location>
</feature>
<dbReference type="EMBL" id="JACJVN010000026">
    <property type="protein sequence ID" value="MBB6677046.1"/>
    <property type="molecule type" value="Genomic_DNA"/>
</dbReference>
<evidence type="ECO:0008006" key="4">
    <source>
        <dbReference type="Google" id="ProtNLM"/>
    </source>
</evidence>
<keyword evidence="1" id="KW-0472">Membrane</keyword>